<keyword evidence="3" id="KW-1185">Reference proteome</keyword>
<reference evidence="2" key="1">
    <citation type="submission" date="2019-10" db="EMBL/GenBank/DDBJ databases">
        <title>Draft genome sequence of Panacibacter sp. KCS-6.</title>
        <authorList>
            <person name="Yim K.J."/>
        </authorList>
    </citation>
    <scope>NUCLEOTIDE SEQUENCE</scope>
    <source>
        <strain evidence="2">KCS-6</strain>
    </source>
</reference>
<dbReference type="InterPro" id="IPR046863">
    <property type="entry name" value="MbnP-like_dom"/>
</dbReference>
<sequence length="269" mass="29843">MKYPLIKIIAFGLIITALLSFVNPPKAKTNGTMVLKFNNLFNNQAVEFGKEYTNAHGEKLTLKTLNYFISNIKLTLKGGGEYVVPQDSCYFLVKQSDIGTQQIVLHNLPAAKYTAISFMVGIDSTRNTTDISRRTGTLDVGSTAKVMYWSWNSGYIFFKMEGQSPVIPDSAGNNFYYHIGGFGGFQSKTINNIRTKSISFNESVSNKNKIPVINIDVDVAALFNYKTPILLAKDPDVMWGELSVKISENYISTFNLGSIDYATATNSDK</sequence>
<dbReference type="Pfam" id="PF20243">
    <property type="entry name" value="MbnP"/>
    <property type="match status" value="1"/>
</dbReference>
<dbReference type="Proteomes" id="UP000598971">
    <property type="component" value="Unassembled WGS sequence"/>
</dbReference>
<evidence type="ECO:0000313" key="3">
    <source>
        <dbReference type="Proteomes" id="UP000598971"/>
    </source>
</evidence>
<evidence type="ECO:0000259" key="1">
    <source>
        <dbReference type="Pfam" id="PF20243"/>
    </source>
</evidence>
<protein>
    <recommendedName>
        <fullName evidence="1">Copper-binding protein MbnP-like domain-containing protein</fullName>
    </recommendedName>
</protein>
<organism evidence="2 3">
    <name type="scientific">Limnovirga soli</name>
    <dbReference type="NCBI Taxonomy" id="2656915"/>
    <lineage>
        <taxon>Bacteria</taxon>
        <taxon>Pseudomonadati</taxon>
        <taxon>Bacteroidota</taxon>
        <taxon>Chitinophagia</taxon>
        <taxon>Chitinophagales</taxon>
        <taxon>Chitinophagaceae</taxon>
        <taxon>Limnovirga</taxon>
    </lineage>
</organism>
<accession>A0A8J8F9K9</accession>
<name>A0A8J8F9K9_9BACT</name>
<dbReference type="AlphaFoldDB" id="A0A8J8F9K9"/>
<comment type="caution">
    <text evidence="2">The sequence shown here is derived from an EMBL/GenBank/DDBJ whole genome shotgun (WGS) entry which is preliminary data.</text>
</comment>
<dbReference type="RefSeq" id="WP_171605943.1">
    <property type="nucleotide sequence ID" value="NZ_WHPF01000001.1"/>
</dbReference>
<gene>
    <name evidence="2" type="ORF">GD597_01075</name>
</gene>
<feature type="domain" description="Copper-binding protein MbnP-like" evidence="1">
    <location>
        <begin position="31"/>
        <end position="238"/>
    </location>
</feature>
<dbReference type="EMBL" id="WHPF01000001">
    <property type="protein sequence ID" value="NNV54030.1"/>
    <property type="molecule type" value="Genomic_DNA"/>
</dbReference>
<evidence type="ECO:0000313" key="2">
    <source>
        <dbReference type="EMBL" id="NNV54030.1"/>
    </source>
</evidence>
<proteinExistence type="predicted"/>